<dbReference type="Proteomes" id="UP000785679">
    <property type="component" value="Unassembled WGS sequence"/>
</dbReference>
<proteinExistence type="predicted"/>
<feature type="compositionally biased region" description="Basic and acidic residues" evidence="1">
    <location>
        <begin position="86"/>
        <end position="102"/>
    </location>
</feature>
<dbReference type="AlphaFoldDB" id="A0A8J8T776"/>
<organism evidence="2 3">
    <name type="scientific">Halteria grandinella</name>
    <dbReference type="NCBI Taxonomy" id="5974"/>
    <lineage>
        <taxon>Eukaryota</taxon>
        <taxon>Sar</taxon>
        <taxon>Alveolata</taxon>
        <taxon>Ciliophora</taxon>
        <taxon>Intramacronucleata</taxon>
        <taxon>Spirotrichea</taxon>
        <taxon>Stichotrichia</taxon>
        <taxon>Sporadotrichida</taxon>
        <taxon>Halteriidae</taxon>
        <taxon>Halteria</taxon>
    </lineage>
</organism>
<accession>A0A8J8T776</accession>
<protein>
    <submittedName>
        <fullName evidence="2">Uncharacterized protein</fullName>
    </submittedName>
</protein>
<reference evidence="2" key="1">
    <citation type="submission" date="2019-06" db="EMBL/GenBank/DDBJ databases">
        <authorList>
            <person name="Zheng W."/>
        </authorList>
    </citation>
    <scope>NUCLEOTIDE SEQUENCE</scope>
    <source>
        <strain evidence="2">QDHG01</strain>
    </source>
</reference>
<evidence type="ECO:0000313" key="3">
    <source>
        <dbReference type="Proteomes" id="UP000785679"/>
    </source>
</evidence>
<comment type="caution">
    <text evidence="2">The sequence shown here is derived from an EMBL/GenBank/DDBJ whole genome shotgun (WGS) entry which is preliminary data.</text>
</comment>
<gene>
    <name evidence="2" type="ORF">FGO68_gene10907</name>
</gene>
<feature type="region of interest" description="Disordered" evidence="1">
    <location>
        <begin position="20"/>
        <end position="50"/>
    </location>
</feature>
<evidence type="ECO:0000313" key="2">
    <source>
        <dbReference type="EMBL" id="TNV84275.1"/>
    </source>
</evidence>
<evidence type="ECO:0000256" key="1">
    <source>
        <dbReference type="SAM" id="MobiDB-lite"/>
    </source>
</evidence>
<feature type="compositionally biased region" description="Low complexity" evidence="1">
    <location>
        <begin position="34"/>
        <end position="50"/>
    </location>
</feature>
<keyword evidence="3" id="KW-1185">Reference proteome</keyword>
<sequence>MQLQMPNQMMDQYSYNINLSGGAPQVQPQAFNGQQMPQQSVNQQQTFQPQVNQQRAYQQQVNQQQVYQQPFTQSQKEALQENQPRSTRDLIKQRKQQQHDEGIDFDQYNETPPEQKLVGQGQVKVNPKFNMKILFDDD</sequence>
<feature type="region of interest" description="Disordered" evidence="1">
    <location>
        <begin position="68"/>
        <end position="118"/>
    </location>
</feature>
<name>A0A8J8T776_HALGN</name>
<dbReference type="EMBL" id="RRYP01002943">
    <property type="protein sequence ID" value="TNV84275.1"/>
    <property type="molecule type" value="Genomic_DNA"/>
</dbReference>
<feature type="compositionally biased region" description="Polar residues" evidence="1">
    <location>
        <begin position="76"/>
        <end position="85"/>
    </location>
</feature>